<keyword evidence="2" id="KW-0288">FMN</keyword>
<gene>
    <name evidence="5" type="ORF">DV701_11410</name>
</gene>
<dbReference type="EMBL" id="CP031229">
    <property type="protein sequence ID" value="AXH96646.1"/>
    <property type="molecule type" value="Genomic_DNA"/>
</dbReference>
<dbReference type="AlphaFoldDB" id="A0A345NNN8"/>
<dbReference type="SUPFAM" id="SSF52218">
    <property type="entry name" value="Flavoproteins"/>
    <property type="match status" value="1"/>
</dbReference>
<dbReference type="InterPro" id="IPR023932">
    <property type="entry name" value="CE1759_FMN_reduct"/>
</dbReference>
<dbReference type="InterPro" id="IPR005025">
    <property type="entry name" value="FMN_Rdtase-like_dom"/>
</dbReference>
<protein>
    <submittedName>
        <fullName evidence="5">Oxidoreductase</fullName>
    </submittedName>
</protein>
<keyword evidence="1" id="KW-0285">Flavoprotein</keyword>
<dbReference type="Pfam" id="PF03358">
    <property type="entry name" value="FMN_red"/>
    <property type="match status" value="1"/>
</dbReference>
<proteinExistence type="predicted"/>
<dbReference type="GO" id="GO:0016491">
    <property type="term" value="F:oxidoreductase activity"/>
    <property type="evidence" value="ECO:0007669"/>
    <property type="project" value="UniProtKB-KW"/>
</dbReference>
<reference evidence="5 6" key="1">
    <citation type="submission" date="2018-07" db="EMBL/GenBank/DDBJ databases">
        <title>Complete genome sequencing of Ornithinimicrobium sp. AMA3305.</title>
        <authorList>
            <person name="Bae J.-W."/>
        </authorList>
    </citation>
    <scope>NUCLEOTIDE SEQUENCE [LARGE SCALE GENOMIC DNA]</scope>
    <source>
        <strain evidence="5 6">AMA3305</strain>
    </source>
</reference>
<evidence type="ECO:0000256" key="2">
    <source>
        <dbReference type="ARBA" id="ARBA00022643"/>
    </source>
</evidence>
<evidence type="ECO:0000313" key="5">
    <source>
        <dbReference type="EMBL" id="AXH96646.1"/>
    </source>
</evidence>
<accession>A0A345NNN8</accession>
<dbReference type="OrthoDB" id="1643408at2"/>
<dbReference type="PANTHER" id="PTHR43408:SF2">
    <property type="entry name" value="FMN REDUCTASE (NADPH)"/>
    <property type="match status" value="1"/>
</dbReference>
<evidence type="ECO:0000313" key="6">
    <source>
        <dbReference type="Proteomes" id="UP000253790"/>
    </source>
</evidence>
<dbReference type="InterPro" id="IPR051814">
    <property type="entry name" value="NAD(P)H-dep_FMN_reductase"/>
</dbReference>
<feature type="domain" description="NADPH-dependent FMN reductase-like" evidence="4">
    <location>
        <begin position="4"/>
        <end position="154"/>
    </location>
</feature>
<organism evidence="5 6">
    <name type="scientific">Ornithinimicrobium avium</name>
    <dbReference type="NCBI Taxonomy" id="2283195"/>
    <lineage>
        <taxon>Bacteria</taxon>
        <taxon>Bacillati</taxon>
        <taxon>Actinomycetota</taxon>
        <taxon>Actinomycetes</taxon>
        <taxon>Micrococcales</taxon>
        <taxon>Ornithinimicrobiaceae</taxon>
        <taxon>Ornithinimicrobium</taxon>
    </lineage>
</organism>
<name>A0A345NNN8_9MICO</name>
<dbReference type="KEGG" id="orn:DV701_11410"/>
<dbReference type="RefSeq" id="WP_114928407.1">
    <property type="nucleotide sequence ID" value="NZ_CP031229.1"/>
</dbReference>
<evidence type="ECO:0000259" key="4">
    <source>
        <dbReference type="Pfam" id="PF03358"/>
    </source>
</evidence>
<evidence type="ECO:0000256" key="1">
    <source>
        <dbReference type="ARBA" id="ARBA00022630"/>
    </source>
</evidence>
<dbReference type="InterPro" id="IPR029039">
    <property type="entry name" value="Flavoprotein-like_sf"/>
</dbReference>
<keyword evidence="6" id="KW-1185">Reference proteome</keyword>
<evidence type="ECO:0000256" key="3">
    <source>
        <dbReference type="ARBA" id="ARBA00023002"/>
    </source>
</evidence>
<keyword evidence="3" id="KW-0560">Oxidoreductase</keyword>
<dbReference type="Proteomes" id="UP000253790">
    <property type="component" value="Chromosome"/>
</dbReference>
<dbReference type="PANTHER" id="PTHR43408">
    <property type="entry name" value="FMN REDUCTASE (NADPH)"/>
    <property type="match status" value="1"/>
</dbReference>
<sequence length="224" mass="23174">MSRRIVVITAGLSRPSSTRLLADRLADAVGAEVSARGESVEVEVIELRELAQDLATTMTAGGMPTGRVKRARDLVTSADGLIAVTPVFTASYSGLFKMFMDVLDTDAINGMPVVIAATAGTARHQLVLDHALRPLFTYLRAVVVPTGVFAATEDFGGGEGGGGLAGRVARAASELAALVVSESGSVAGFAASAEELVAPRRRRSGNGVETDVTDFETLLGELGQ</sequence>
<dbReference type="Gene3D" id="3.40.50.360">
    <property type="match status" value="1"/>
</dbReference>
<dbReference type="NCBIfam" id="TIGR04037">
    <property type="entry name" value="LLM_duo_CE1759"/>
    <property type="match status" value="1"/>
</dbReference>